<protein>
    <recommendedName>
        <fullName evidence="6 16">Cysteine desulfurase</fullName>
        <ecNumber evidence="5 16">2.8.1.7</ecNumber>
    </recommendedName>
    <alternativeName>
        <fullName evidence="13 16">Nitrogenase metalloclusters biosynthesis protein NifS</fullName>
    </alternativeName>
</protein>
<evidence type="ECO:0000256" key="9">
    <source>
        <dbReference type="ARBA" id="ARBA00022898"/>
    </source>
</evidence>
<evidence type="ECO:0000256" key="4">
    <source>
        <dbReference type="ARBA" id="ARBA00011738"/>
    </source>
</evidence>
<evidence type="ECO:0000256" key="12">
    <source>
        <dbReference type="ARBA" id="ARBA00023231"/>
    </source>
</evidence>
<comment type="function">
    <text evidence="2">Catalyzes the removal of elemental sulfur atoms from cysteine to produce alanine. Seems to participate in the biosynthesis of the nitrogenase metalloclusters by providing the inorganic sulfur required for the Fe-S core formation.</text>
</comment>
<reference evidence="18 19" key="1">
    <citation type="submission" date="2018-04" db="EMBL/GenBank/DDBJ databases">
        <title>Genomic Encyclopedia of Type Strains, Phase III (KMG-III): the genomes of soil and plant-associated and newly described type strains.</title>
        <authorList>
            <person name="Whitman W."/>
        </authorList>
    </citation>
    <scope>NUCLEOTIDE SEQUENCE [LARGE SCALE GENOMIC DNA]</scope>
    <source>
        <strain evidence="18 19">KA25</strain>
    </source>
</reference>
<feature type="domain" description="Aminotransferase class V" evidence="17">
    <location>
        <begin position="4"/>
        <end position="364"/>
    </location>
</feature>
<evidence type="ECO:0000256" key="1">
    <source>
        <dbReference type="ARBA" id="ARBA00001933"/>
    </source>
</evidence>
<dbReference type="InterPro" id="IPR015424">
    <property type="entry name" value="PyrdxlP-dep_Trfase"/>
</dbReference>
<evidence type="ECO:0000256" key="8">
    <source>
        <dbReference type="ARBA" id="ARBA00022723"/>
    </source>
</evidence>
<dbReference type="PROSITE" id="PS00595">
    <property type="entry name" value="AA_TRANSFER_CLASS_5"/>
    <property type="match status" value="1"/>
</dbReference>
<dbReference type="FunFam" id="3.40.640.10:FF:000084">
    <property type="entry name" value="IscS-like cysteine desulfurase"/>
    <property type="match status" value="1"/>
</dbReference>
<name>A0A2T5K948_9RHOB</name>
<dbReference type="PIRSF" id="PIRSF005572">
    <property type="entry name" value="NifS"/>
    <property type="match status" value="1"/>
</dbReference>
<dbReference type="GO" id="GO:0046872">
    <property type="term" value="F:metal ion binding"/>
    <property type="evidence" value="ECO:0007669"/>
    <property type="project" value="UniProtKB-KW"/>
</dbReference>
<evidence type="ECO:0000256" key="11">
    <source>
        <dbReference type="ARBA" id="ARBA00023014"/>
    </source>
</evidence>
<dbReference type="RefSeq" id="WP_181318481.1">
    <property type="nucleotide sequence ID" value="NZ_CP090021.1"/>
</dbReference>
<comment type="subunit">
    <text evidence="4">Homodimer.</text>
</comment>
<evidence type="ECO:0000256" key="7">
    <source>
        <dbReference type="ARBA" id="ARBA00022679"/>
    </source>
</evidence>
<dbReference type="GO" id="GO:0051536">
    <property type="term" value="F:iron-sulfur cluster binding"/>
    <property type="evidence" value="ECO:0007669"/>
    <property type="project" value="UniProtKB-KW"/>
</dbReference>
<dbReference type="PANTHER" id="PTHR11601">
    <property type="entry name" value="CYSTEINE DESULFURYLASE FAMILY MEMBER"/>
    <property type="match status" value="1"/>
</dbReference>
<evidence type="ECO:0000256" key="13">
    <source>
        <dbReference type="ARBA" id="ARBA00031911"/>
    </source>
</evidence>
<proteinExistence type="inferred from homology"/>
<evidence type="ECO:0000256" key="6">
    <source>
        <dbReference type="ARBA" id="ARBA00013558"/>
    </source>
</evidence>
<dbReference type="Proteomes" id="UP000244060">
    <property type="component" value="Unassembled WGS sequence"/>
</dbReference>
<evidence type="ECO:0000313" key="19">
    <source>
        <dbReference type="Proteomes" id="UP000244060"/>
    </source>
</evidence>
<keyword evidence="7 16" id="KW-0808">Transferase</keyword>
<dbReference type="PANTHER" id="PTHR11601:SF34">
    <property type="entry name" value="CYSTEINE DESULFURASE"/>
    <property type="match status" value="1"/>
</dbReference>
<dbReference type="GO" id="GO:0031071">
    <property type="term" value="F:cysteine desulfurase activity"/>
    <property type="evidence" value="ECO:0007669"/>
    <property type="project" value="UniProtKB-EC"/>
</dbReference>
<evidence type="ECO:0000256" key="10">
    <source>
        <dbReference type="ARBA" id="ARBA00023004"/>
    </source>
</evidence>
<dbReference type="NCBIfam" id="TIGR03402">
    <property type="entry name" value="FeS_nifS"/>
    <property type="match status" value="1"/>
</dbReference>
<keyword evidence="8 16" id="KW-0479">Metal-binding</keyword>
<dbReference type="Pfam" id="PF00266">
    <property type="entry name" value="Aminotran_5"/>
    <property type="match status" value="1"/>
</dbReference>
<evidence type="ECO:0000256" key="16">
    <source>
        <dbReference type="RuleBase" id="RU364075"/>
    </source>
</evidence>
<comment type="similarity">
    <text evidence="3 16">Belongs to the class-V pyridoxal-phosphate-dependent aminotransferase family. NifS/IscS subfamily.</text>
</comment>
<dbReference type="Gene3D" id="3.40.640.10">
    <property type="entry name" value="Type I PLP-dependent aspartate aminotransferase-like (Major domain)"/>
    <property type="match status" value="1"/>
</dbReference>
<dbReference type="InterPro" id="IPR015422">
    <property type="entry name" value="PyrdxlP-dep_Trfase_small"/>
</dbReference>
<dbReference type="SUPFAM" id="SSF53383">
    <property type="entry name" value="PLP-dependent transferases"/>
    <property type="match status" value="1"/>
</dbReference>
<dbReference type="EC" id="2.8.1.7" evidence="5 16"/>
<evidence type="ECO:0000313" key="18">
    <source>
        <dbReference type="EMBL" id="PTR18862.1"/>
    </source>
</evidence>
<accession>A0A2T5K948</accession>
<dbReference type="Gene3D" id="1.10.260.50">
    <property type="match status" value="1"/>
</dbReference>
<dbReference type="EMBL" id="QAOT01000006">
    <property type="protein sequence ID" value="PTR18862.1"/>
    <property type="molecule type" value="Genomic_DNA"/>
</dbReference>
<dbReference type="InterPro" id="IPR017772">
    <property type="entry name" value="Cys_deSase_NifS_bac/arc"/>
</dbReference>
<evidence type="ECO:0000256" key="15">
    <source>
        <dbReference type="RuleBase" id="RU004504"/>
    </source>
</evidence>
<keyword evidence="12" id="KW-0535">Nitrogen fixation</keyword>
<keyword evidence="19" id="KW-1185">Reference proteome</keyword>
<dbReference type="GO" id="GO:0030170">
    <property type="term" value="F:pyridoxal phosphate binding"/>
    <property type="evidence" value="ECO:0007669"/>
    <property type="project" value="InterPro"/>
</dbReference>
<evidence type="ECO:0000256" key="2">
    <source>
        <dbReference type="ARBA" id="ARBA00003120"/>
    </source>
</evidence>
<dbReference type="GO" id="GO:0006520">
    <property type="term" value="P:amino acid metabolic process"/>
    <property type="evidence" value="ECO:0007669"/>
    <property type="project" value="InterPro"/>
</dbReference>
<evidence type="ECO:0000259" key="17">
    <source>
        <dbReference type="Pfam" id="PF00266"/>
    </source>
</evidence>
<keyword evidence="11 16" id="KW-0411">Iron-sulfur</keyword>
<dbReference type="Gene3D" id="3.90.1150.10">
    <property type="entry name" value="Aspartate Aminotransferase, domain 1"/>
    <property type="match status" value="1"/>
</dbReference>
<evidence type="ECO:0000256" key="3">
    <source>
        <dbReference type="ARBA" id="ARBA00006490"/>
    </source>
</evidence>
<evidence type="ECO:0000256" key="5">
    <source>
        <dbReference type="ARBA" id="ARBA00012239"/>
    </source>
</evidence>
<dbReference type="InterPro" id="IPR016454">
    <property type="entry name" value="Cysteine_dSase"/>
</dbReference>
<organism evidence="18 19">
    <name type="scientific">Cereibacter azotoformans</name>
    <dbReference type="NCBI Taxonomy" id="43057"/>
    <lineage>
        <taxon>Bacteria</taxon>
        <taxon>Pseudomonadati</taxon>
        <taxon>Pseudomonadota</taxon>
        <taxon>Alphaproteobacteria</taxon>
        <taxon>Rhodobacterales</taxon>
        <taxon>Paracoccaceae</taxon>
        <taxon>Cereibacter</taxon>
    </lineage>
</organism>
<dbReference type="InterPro" id="IPR000192">
    <property type="entry name" value="Aminotrans_V_dom"/>
</dbReference>
<comment type="catalytic activity">
    <reaction evidence="14 16">
        <text>(sulfur carrier)-H + L-cysteine = (sulfur carrier)-SH + L-alanine</text>
        <dbReference type="Rhea" id="RHEA:43892"/>
        <dbReference type="Rhea" id="RHEA-COMP:14737"/>
        <dbReference type="Rhea" id="RHEA-COMP:14739"/>
        <dbReference type="ChEBI" id="CHEBI:29917"/>
        <dbReference type="ChEBI" id="CHEBI:35235"/>
        <dbReference type="ChEBI" id="CHEBI:57972"/>
        <dbReference type="ChEBI" id="CHEBI:64428"/>
        <dbReference type="EC" id="2.8.1.7"/>
    </reaction>
</comment>
<comment type="caution">
    <text evidence="18">The sequence shown here is derived from an EMBL/GenBank/DDBJ whole genome shotgun (WGS) entry which is preliminary data.</text>
</comment>
<evidence type="ECO:0000256" key="14">
    <source>
        <dbReference type="ARBA" id="ARBA00050776"/>
    </source>
</evidence>
<dbReference type="InterPro" id="IPR015421">
    <property type="entry name" value="PyrdxlP-dep_Trfase_major"/>
</dbReference>
<keyword evidence="10 16" id="KW-0408">Iron</keyword>
<sequence length="387" mass="41205">MERIYLDNNATTRLAPEVLEAMLPFLTDEFGNPSSLHALGRGPARALSAARRAVQELVGAEVESEILFTSGGTEADTTAIRSALAADPARREIVASTVEHAAVLALCEQLERHEGVTVHRIPVDGDGRLDIDAYRAALSPRVALVTLMWANNETGTVFPVEGLAELAHREGALFHTDAVQAAGKVPVALRGTDIDMLSISAHKFHGPKGVGALWLRKGVPFQPLIRGGKQERGRRAGTENIPGIVGLGRAAELAQSVDHGGMRLLRDRLEQGILARIPKVRVLGDPLDRLPNTSCLAFELAEGEAILMLLDRAGICVSSGAACASGAMEPSHVIRAMKVPFTAAHGAIRFSLSRGTTAAEIDRVLEALPPIVAQLRALSPFTAEEVR</sequence>
<dbReference type="AlphaFoldDB" id="A0A2T5K948"/>
<keyword evidence="9 16" id="KW-0663">Pyridoxal phosphate</keyword>
<comment type="cofactor">
    <cofactor evidence="1 15">
        <name>pyridoxal 5'-phosphate</name>
        <dbReference type="ChEBI" id="CHEBI:597326"/>
    </cofactor>
</comment>
<gene>
    <name evidence="18" type="ORF">C8J28_10610</name>
</gene>
<dbReference type="InterPro" id="IPR020578">
    <property type="entry name" value="Aminotrans_V_PyrdxlP_BS"/>
</dbReference>